<reference evidence="2 3" key="2">
    <citation type="submission" date="2018-03" db="EMBL/GenBank/DDBJ databases">
        <title>The ancient ancestry and fast evolution of plastids.</title>
        <authorList>
            <person name="Moore K.R."/>
            <person name="Magnabosco C."/>
            <person name="Momper L."/>
            <person name="Gold D.A."/>
            <person name="Bosak T."/>
            <person name="Fournier G.P."/>
        </authorList>
    </citation>
    <scope>NUCLEOTIDE SEQUENCE [LARGE SCALE GENOMIC DNA]</scope>
    <source>
        <strain evidence="2 3">ULC007</strain>
    </source>
</reference>
<reference evidence="2 3" key="1">
    <citation type="submission" date="2018-02" db="EMBL/GenBank/DDBJ databases">
        <authorList>
            <person name="Cohen D.B."/>
            <person name="Kent A.D."/>
        </authorList>
    </citation>
    <scope>NUCLEOTIDE SEQUENCE [LARGE SCALE GENOMIC DNA]</scope>
    <source>
        <strain evidence="2 3">ULC007</strain>
    </source>
</reference>
<comment type="caution">
    <text evidence="2">The sequence shown here is derived from an EMBL/GenBank/DDBJ whole genome shotgun (WGS) entry which is preliminary data.</text>
</comment>
<dbReference type="STRING" id="1920490.GCA_001895925_02029"/>
<keyword evidence="1" id="KW-0812">Transmembrane</keyword>
<dbReference type="Proteomes" id="UP000238634">
    <property type="component" value="Unassembled WGS sequence"/>
</dbReference>
<proteinExistence type="predicted"/>
<protein>
    <submittedName>
        <fullName evidence="2">Uncharacterized protein</fullName>
    </submittedName>
</protein>
<dbReference type="EMBL" id="PVWG01000034">
    <property type="protein sequence ID" value="PSB17006.1"/>
    <property type="molecule type" value="Genomic_DNA"/>
</dbReference>
<keyword evidence="1" id="KW-0472">Membrane</keyword>
<gene>
    <name evidence="2" type="ORF">C7B65_20115</name>
</gene>
<evidence type="ECO:0000313" key="2">
    <source>
        <dbReference type="EMBL" id="PSB17006.1"/>
    </source>
</evidence>
<keyword evidence="1" id="KW-1133">Transmembrane helix</keyword>
<evidence type="ECO:0000256" key="1">
    <source>
        <dbReference type="SAM" id="Phobius"/>
    </source>
</evidence>
<keyword evidence="3" id="KW-1185">Reference proteome</keyword>
<name>A0A2T1D980_9CYAN</name>
<evidence type="ECO:0000313" key="3">
    <source>
        <dbReference type="Proteomes" id="UP000238634"/>
    </source>
</evidence>
<dbReference type="OrthoDB" id="530145at2"/>
<accession>A0A2T1D980</accession>
<dbReference type="RefSeq" id="WP_073074431.1">
    <property type="nucleotide sequence ID" value="NZ_MPPI01000036.1"/>
</dbReference>
<feature type="transmembrane region" description="Helical" evidence="1">
    <location>
        <begin position="12"/>
        <end position="34"/>
    </location>
</feature>
<organism evidence="2 3">
    <name type="scientific">Phormidesmis priestleyi ULC007</name>
    <dbReference type="NCBI Taxonomy" id="1920490"/>
    <lineage>
        <taxon>Bacteria</taxon>
        <taxon>Bacillati</taxon>
        <taxon>Cyanobacteriota</taxon>
        <taxon>Cyanophyceae</taxon>
        <taxon>Leptolyngbyales</taxon>
        <taxon>Leptolyngbyaceae</taxon>
        <taxon>Phormidesmis</taxon>
    </lineage>
</organism>
<sequence length="159" mass="17354">MNRFLSVAGKLVGGLFLCGGGTVSIGLLLGMALWHPTGWALAALWIPTVIFGLAPSAVGGLLLYGSAKAHRHALRERFFQLLQVNRGRISLLDFATATRLEPAIARRHLDDWAKVCSASFEVTDGGDVYYVFSADPIALPGDPKGQEFRRAVREFIRSW</sequence>
<feature type="transmembrane region" description="Helical" evidence="1">
    <location>
        <begin position="40"/>
        <end position="65"/>
    </location>
</feature>
<dbReference type="AlphaFoldDB" id="A0A2T1D980"/>